<organism evidence="2">
    <name type="scientific">uncultured Phycisphaerae bacterium</name>
    <dbReference type="NCBI Taxonomy" id="904963"/>
    <lineage>
        <taxon>Bacteria</taxon>
        <taxon>Pseudomonadati</taxon>
        <taxon>Planctomycetota</taxon>
        <taxon>Phycisphaerae</taxon>
        <taxon>environmental samples</taxon>
    </lineage>
</organism>
<feature type="region of interest" description="Disordered" evidence="1">
    <location>
        <begin position="67"/>
        <end position="99"/>
    </location>
</feature>
<feature type="compositionally biased region" description="Low complexity" evidence="1">
    <location>
        <begin position="33"/>
        <end position="47"/>
    </location>
</feature>
<dbReference type="EMBL" id="CADCUQ010000325">
    <property type="protein sequence ID" value="CAA9395859.1"/>
    <property type="molecule type" value="Genomic_DNA"/>
</dbReference>
<sequence>DADDGPAVRAVRVGPGRVLPRVWQLRRARLPGGARAAVRRGGPLRAGRPGGRGGAVAAVPGLAPARLGPVRRGLPAVPRAGRRGRAAGAPIPLRRRRQR</sequence>
<gene>
    <name evidence="2" type="ORF">AVDCRST_MAG64-1416</name>
</gene>
<feature type="compositionally biased region" description="Low complexity" evidence="1">
    <location>
        <begin position="67"/>
        <end position="79"/>
    </location>
</feature>
<dbReference type="AlphaFoldDB" id="A0A6J4NUU9"/>
<evidence type="ECO:0000313" key="2">
    <source>
        <dbReference type="EMBL" id="CAA9395859.1"/>
    </source>
</evidence>
<reference evidence="2" key="1">
    <citation type="submission" date="2020-02" db="EMBL/GenBank/DDBJ databases">
        <authorList>
            <person name="Meier V. D."/>
        </authorList>
    </citation>
    <scope>NUCLEOTIDE SEQUENCE</scope>
    <source>
        <strain evidence="2">AVDCRST_MAG64</strain>
    </source>
</reference>
<feature type="non-terminal residue" evidence="2">
    <location>
        <position position="99"/>
    </location>
</feature>
<protein>
    <submittedName>
        <fullName evidence="2">Uncharacterized protein</fullName>
    </submittedName>
</protein>
<accession>A0A6J4NUU9</accession>
<proteinExistence type="predicted"/>
<name>A0A6J4NUU9_9BACT</name>
<feature type="non-terminal residue" evidence="2">
    <location>
        <position position="1"/>
    </location>
</feature>
<feature type="region of interest" description="Disordered" evidence="1">
    <location>
        <begin position="33"/>
        <end position="55"/>
    </location>
</feature>
<evidence type="ECO:0000256" key="1">
    <source>
        <dbReference type="SAM" id="MobiDB-lite"/>
    </source>
</evidence>